<dbReference type="Gene3D" id="1.10.260.40">
    <property type="entry name" value="lambda repressor-like DNA-binding domains"/>
    <property type="match status" value="1"/>
</dbReference>
<sequence length="337" mass="37986">MVKITVKDVAKKADVSTATVSRVINGDYPVSDEVRERVLSVIKELNYIPNAVARSLKVKKTNTIGMVVPDISNPYFMKMAKGIEVVVSNSGYSLLMGSSHDNIENELELLELFEERRVEAIVLATCQNEKDNVEDFLQKGVNIVLVDRNIEGIKTSSIILNNFEASYSITEKLIRKGHKEIAIINGNPNIYTEKERYEGFLKAVKDNNIILKDELILRNSISKENAFEGVIKLLKNKDKSPTAIYCTNHYLQEGVLLGIKKFNMRVPEDISLVCFGESSIHKLINPKITSVSYDSYRLGIKCGDIVLDKINRNLKNEEIEYIVDVEIKEGNSIKEIV</sequence>
<proteinExistence type="predicted"/>
<dbReference type="CDD" id="cd01392">
    <property type="entry name" value="HTH_LacI"/>
    <property type="match status" value="1"/>
</dbReference>
<evidence type="ECO:0000259" key="4">
    <source>
        <dbReference type="PROSITE" id="PS50932"/>
    </source>
</evidence>
<protein>
    <submittedName>
        <fullName evidence="5">Substrate-binding domain-containing protein</fullName>
    </submittedName>
</protein>
<evidence type="ECO:0000256" key="2">
    <source>
        <dbReference type="ARBA" id="ARBA00023125"/>
    </source>
</evidence>
<dbReference type="SUPFAM" id="SSF53822">
    <property type="entry name" value="Periplasmic binding protein-like I"/>
    <property type="match status" value="1"/>
</dbReference>
<keyword evidence="6" id="KW-1185">Reference proteome</keyword>
<name>A0ABN1IQC0_9CLOT</name>
<accession>A0ABN1IQC0</accession>
<dbReference type="InterPro" id="IPR000843">
    <property type="entry name" value="HTH_LacI"/>
</dbReference>
<keyword evidence="2" id="KW-0238">DNA-binding</keyword>
<evidence type="ECO:0000313" key="6">
    <source>
        <dbReference type="Proteomes" id="UP001500339"/>
    </source>
</evidence>
<dbReference type="SUPFAM" id="SSF47413">
    <property type="entry name" value="lambda repressor-like DNA-binding domains"/>
    <property type="match status" value="1"/>
</dbReference>
<dbReference type="Pfam" id="PF00532">
    <property type="entry name" value="Peripla_BP_1"/>
    <property type="match status" value="1"/>
</dbReference>
<dbReference type="EMBL" id="BAAACF010000001">
    <property type="protein sequence ID" value="GAA0719175.1"/>
    <property type="molecule type" value="Genomic_DNA"/>
</dbReference>
<reference evidence="5 6" key="1">
    <citation type="journal article" date="2019" name="Int. J. Syst. Evol. Microbiol.">
        <title>The Global Catalogue of Microorganisms (GCM) 10K type strain sequencing project: providing services to taxonomists for standard genome sequencing and annotation.</title>
        <authorList>
            <consortium name="The Broad Institute Genomics Platform"/>
            <consortium name="The Broad Institute Genome Sequencing Center for Infectious Disease"/>
            <person name="Wu L."/>
            <person name="Ma J."/>
        </authorList>
    </citation>
    <scope>NUCLEOTIDE SEQUENCE [LARGE SCALE GENOMIC DNA]</scope>
    <source>
        <strain evidence="5 6">JCM 1405</strain>
    </source>
</reference>
<keyword evidence="1" id="KW-0805">Transcription regulation</keyword>
<evidence type="ECO:0000313" key="5">
    <source>
        <dbReference type="EMBL" id="GAA0719175.1"/>
    </source>
</evidence>
<dbReference type="InterPro" id="IPR028082">
    <property type="entry name" value="Peripla_BP_I"/>
</dbReference>
<dbReference type="SMART" id="SM00354">
    <property type="entry name" value="HTH_LACI"/>
    <property type="match status" value="1"/>
</dbReference>
<evidence type="ECO:0000256" key="1">
    <source>
        <dbReference type="ARBA" id="ARBA00023015"/>
    </source>
</evidence>
<dbReference type="Gene3D" id="3.40.50.2300">
    <property type="match status" value="2"/>
</dbReference>
<comment type="caution">
    <text evidence="5">The sequence shown here is derived from an EMBL/GenBank/DDBJ whole genome shotgun (WGS) entry which is preliminary data.</text>
</comment>
<dbReference type="PANTHER" id="PTHR30146:SF109">
    <property type="entry name" value="HTH-TYPE TRANSCRIPTIONAL REGULATOR GALS"/>
    <property type="match status" value="1"/>
</dbReference>
<feature type="domain" description="HTH lacI-type" evidence="4">
    <location>
        <begin position="4"/>
        <end position="58"/>
    </location>
</feature>
<dbReference type="InterPro" id="IPR001761">
    <property type="entry name" value="Peripla_BP/Lac1_sug-bd_dom"/>
</dbReference>
<dbReference type="PRINTS" id="PR00036">
    <property type="entry name" value="HTHLACI"/>
</dbReference>
<dbReference type="PANTHER" id="PTHR30146">
    <property type="entry name" value="LACI-RELATED TRANSCRIPTIONAL REPRESSOR"/>
    <property type="match status" value="1"/>
</dbReference>
<keyword evidence="3" id="KW-0804">Transcription</keyword>
<dbReference type="Pfam" id="PF00356">
    <property type="entry name" value="LacI"/>
    <property type="match status" value="1"/>
</dbReference>
<dbReference type="PROSITE" id="PS50932">
    <property type="entry name" value="HTH_LACI_2"/>
    <property type="match status" value="1"/>
</dbReference>
<dbReference type="PROSITE" id="PS00356">
    <property type="entry name" value="HTH_LACI_1"/>
    <property type="match status" value="1"/>
</dbReference>
<gene>
    <name evidence="5" type="ORF">GCM10008905_06850</name>
</gene>
<dbReference type="RefSeq" id="WP_343766665.1">
    <property type="nucleotide sequence ID" value="NZ_BAAACF010000001.1"/>
</dbReference>
<dbReference type="Proteomes" id="UP001500339">
    <property type="component" value="Unassembled WGS sequence"/>
</dbReference>
<dbReference type="CDD" id="cd06267">
    <property type="entry name" value="PBP1_LacI_sugar_binding-like"/>
    <property type="match status" value="1"/>
</dbReference>
<dbReference type="InterPro" id="IPR010982">
    <property type="entry name" value="Lambda_DNA-bd_dom_sf"/>
</dbReference>
<organism evidence="5 6">
    <name type="scientific">Clostridium malenominatum</name>
    <dbReference type="NCBI Taxonomy" id="1539"/>
    <lineage>
        <taxon>Bacteria</taxon>
        <taxon>Bacillati</taxon>
        <taxon>Bacillota</taxon>
        <taxon>Clostridia</taxon>
        <taxon>Eubacteriales</taxon>
        <taxon>Clostridiaceae</taxon>
        <taxon>Clostridium</taxon>
    </lineage>
</organism>
<evidence type="ECO:0000256" key="3">
    <source>
        <dbReference type="ARBA" id="ARBA00023163"/>
    </source>
</evidence>